<feature type="transmembrane region" description="Helical" evidence="8">
    <location>
        <begin position="284"/>
        <end position="304"/>
    </location>
</feature>
<keyword evidence="5 8" id="KW-0812">Transmembrane</keyword>
<dbReference type="SUPFAM" id="SSF161098">
    <property type="entry name" value="MetI-like"/>
    <property type="match status" value="1"/>
</dbReference>
<evidence type="ECO:0000256" key="2">
    <source>
        <dbReference type="ARBA" id="ARBA00007069"/>
    </source>
</evidence>
<evidence type="ECO:0000259" key="9">
    <source>
        <dbReference type="PROSITE" id="PS50928"/>
    </source>
</evidence>
<keyword evidence="3 8" id="KW-0813">Transport</keyword>
<dbReference type="PANTHER" id="PTHR42929:SF1">
    <property type="entry name" value="INNER MEMBRANE ABC TRANSPORTER PERMEASE PROTEIN YDCU-RELATED"/>
    <property type="match status" value="1"/>
</dbReference>
<dbReference type="PANTHER" id="PTHR42929">
    <property type="entry name" value="INNER MEMBRANE ABC TRANSPORTER PERMEASE PROTEIN YDCU-RELATED-RELATED"/>
    <property type="match status" value="1"/>
</dbReference>
<proteinExistence type="inferred from homology"/>
<feature type="transmembrane region" description="Helical" evidence="8">
    <location>
        <begin position="21"/>
        <end position="41"/>
    </location>
</feature>
<evidence type="ECO:0000313" key="11">
    <source>
        <dbReference type="Proteomes" id="UP001199322"/>
    </source>
</evidence>
<comment type="subcellular location">
    <subcellularLocation>
        <location evidence="1 8">Cell membrane</location>
        <topology evidence="1 8">Multi-pass membrane protein</topology>
    </subcellularLocation>
</comment>
<feature type="domain" description="ABC transmembrane type-1" evidence="9">
    <location>
        <begin position="92"/>
        <end position="300"/>
    </location>
</feature>
<name>A0A9Q2BZ96_RALPI</name>
<organism evidence="10 11">
    <name type="scientific">Ralstonia pickettii</name>
    <name type="common">Burkholderia pickettii</name>
    <dbReference type="NCBI Taxonomy" id="329"/>
    <lineage>
        <taxon>Bacteria</taxon>
        <taxon>Pseudomonadati</taxon>
        <taxon>Pseudomonadota</taxon>
        <taxon>Betaproteobacteria</taxon>
        <taxon>Burkholderiales</taxon>
        <taxon>Burkholderiaceae</taxon>
        <taxon>Ralstonia</taxon>
    </lineage>
</organism>
<keyword evidence="4" id="KW-1003">Cell membrane</keyword>
<protein>
    <submittedName>
        <fullName evidence="10">ABC transporter permease</fullName>
    </submittedName>
</protein>
<dbReference type="GO" id="GO:0055085">
    <property type="term" value="P:transmembrane transport"/>
    <property type="evidence" value="ECO:0007669"/>
    <property type="project" value="InterPro"/>
</dbReference>
<dbReference type="Proteomes" id="UP001199322">
    <property type="component" value="Unassembled WGS sequence"/>
</dbReference>
<keyword evidence="7 8" id="KW-0472">Membrane</keyword>
<comment type="similarity">
    <text evidence="2">Belongs to the binding-protein-dependent transport system permease family. CysTW subfamily.</text>
</comment>
<evidence type="ECO:0000256" key="5">
    <source>
        <dbReference type="ARBA" id="ARBA00022692"/>
    </source>
</evidence>
<evidence type="ECO:0000256" key="6">
    <source>
        <dbReference type="ARBA" id="ARBA00022989"/>
    </source>
</evidence>
<dbReference type="AlphaFoldDB" id="A0A9Q2BZ96"/>
<feature type="transmembrane region" description="Helical" evidence="8">
    <location>
        <begin position="128"/>
        <end position="150"/>
    </location>
</feature>
<reference evidence="10" key="1">
    <citation type="submission" date="2018-06" db="EMBL/GenBank/DDBJ databases">
        <authorList>
            <person name="O'Rourke A."/>
        </authorList>
    </citation>
    <scope>NUCLEOTIDE SEQUENCE</scope>
    <source>
        <strain evidence="10">132550021-3</strain>
    </source>
</reference>
<keyword evidence="6 8" id="KW-1133">Transmembrane helix</keyword>
<dbReference type="PROSITE" id="PS50928">
    <property type="entry name" value="ABC_TM1"/>
    <property type="match status" value="1"/>
</dbReference>
<feature type="transmembrane region" description="Helical" evidence="8">
    <location>
        <begin position="176"/>
        <end position="200"/>
    </location>
</feature>
<feature type="transmembrane region" description="Helical" evidence="8">
    <location>
        <begin position="231"/>
        <end position="253"/>
    </location>
</feature>
<dbReference type="Pfam" id="PF00528">
    <property type="entry name" value="BPD_transp_1"/>
    <property type="match status" value="1"/>
</dbReference>
<evidence type="ECO:0000256" key="1">
    <source>
        <dbReference type="ARBA" id="ARBA00004651"/>
    </source>
</evidence>
<evidence type="ECO:0000256" key="4">
    <source>
        <dbReference type="ARBA" id="ARBA00022475"/>
    </source>
</evidence>
<accession>A0A9Q2BZ96</accession>
<dbReference type="InterPro" id="IPR035906">
    <property type="entry name" value="MetI-like_sf"/>
</dbReference>
<feature type="transmembrane region" description="Helical" evidence="8">
    <location>
        <begin position="96"/>
        <end position="116"/>
    </location>
</feature>
<dbReference type="GO" id="GO:0005886">
    <property type="term" value="C:plasma membrane"/>
    <property type="evidence" value="ECO:0007669"/>
    <property type="project" value="UniProtKB-SubCell"/>
</dbReference>
<evidence type="ECO:0000256" key="8">
    <source>
        <dbReference type="RuleBase" id="RU363032"/>
    </source>
</evidence>
<dbReference type="EMBL" id="QGBI01000007">
    <property type="protein sequence ID" value="MBX3890166.1"/>
    <property type="molecule type" value="Genomic_DNA"/>
</dbReference>
<comment type="caution">
    <text evidence="10">The sequence shown here is derived from an EMBL/GenBank/DDBJ whole genome shotgun (WGS) entry which is preliminary data.</text>
</comment>
<evidence type="ECO:0000256" key="3">
    <source>
        <dbReference type="ARBA" id="ARBA00022448"/>
    </source>
</evidence>
<gene>
    <name evidence="10" type="ORF">DEE74_09845</name>
</gene>
<sequence length="339" mass="37234">MDSSTRSDGWMRWVAWAVPTMYLLALVAIPTAIMLLAAFRLPGESGGLVPLFSTENGSLAFSDTVHTGRWRDLFTLDNVSILFSNRLYALLFLKSAGYAVLTTLICLTAAYPLAWVIASSGQRWRNILLLLVILPFWSNFLVRVYAWMIILSPRGYVMRGLNGVLVLLGTQPIDVLFTPAAVVIVLVYVHLPFMVLPLYANLEKHDPLLIDAARDLGANVWQRFWQVTWPLSLPGVWAGAALVFIPCFGIFAVPELVGGTRAILIGNLIKQQFLDNRDWPLGSALSLALVGAVLGIMGLASVAARPRHGAWVRGHRAASKRVRAAELEAAPSMMNREAS</sequence>
<dbReference type="Gene3D" id="1.10.3720.10">
    <property type="entry name" value="MetI-like"/>
    <property type="match status" value="1"/>
</dbReference>
<evidence type="ECO:0000313" key="10">
    <source>
        <dbReference type="EMBL" id="MBX3890166.1"/>
    </source>
</evidence>
<dbReference type="CDD" id="cd06261">
    <property type="entry name" value="TM_PBP2"/>
    <property type="match status" value="1"/>
</dbReference>
<evidence type="ECO:0000256" key="7">
    <source>
        <dbReference type="ARBA" id="ARBA00023136"/>
    </source>
</evidence>
<dbReference type="InterPro" id="IPR000515">
    <property type="entry name" value="MetI-like"/>
</dbReference>